<accession>A0A1M5ZNA6</accession>
<dbReference type="AlphaFoldDB" id="A0A1M5ZNA6"/>
<organism evidence="1 2">
    <name type="scientific">Butyrivibrio fibrisolvens DSM 3071</name>
    <dbReference type="NCBI Taxonomy" id="1121131"/>
    <lineage>
        <taxon>Bacteria</taxon>
        <taxon>Bacillati</taxon>
        <taxon>Bacillota</taxon>
        <taxon>Clostridia</taxon>
        <taxon>Lachnospirales</taxon>
        <taxon>Lachnospiraceae</taxon>
        <taxon>Butyrivibrio</taxon>
    </lineage>
</organism>
<dbReference type="Pfam" id="PF18988">
    <property type="entry name" value="DUF5721"/>
    <property type="match status" value="1"/>
</dbReference>
<dbReference type="InterPro" id="IPR043779">
    <property type="entry name" value="DUF5721"/>
</dbReference>
<dbReference type="EMBL" id="FQXK01000020">
    <property type="protein sequence ID" value="SHI25403.1"/>
    <property type="molecule type" value="Genomic_DNA"/>
</dbReference>
<evidence type="ECO:0000313" key="1">
    <source>
        <dbReference type="EMBL" id="SHI25403.1"/>
    </source>
</evidence>
<protein>
    <submittedName>
        <fullName evidence="1">Uncharacterized protein</fullName>
    </submittedName>
</protein>
<dbReference type="STRING" id="1121131.SAMN02745229_02442"/>
<name>A0A1M5ZNA6_BUTFI</name>
<evidence type="ECO:0000313" key="2">
    <source>
        <dbReference type="Proteomes" id="UP000184278"/>
    </source>
</evidence>
<sequence>MVKNDIIGCAINFYNFYMGLTMVVLQIKNTKAFMNTLLRGSDFDEFLLEEAVIKTGNSYTIDGHVNKEFYGDLIADEAPYDLSKWVDIKNVCFELIKGKHTPLGFKFVMQVKPEHTTALLQKKASALTSNDVAFVINVKFADGITTITSASAIKTFSLDKSYEQIWDDAFKRFLTAHEIEFEEL</sequence>
<dbReference type="Proteomes" id="UP000184278">
    <property type="component" value="Unassembled WGS sequence"/>
</dbReference>
<keyword evidence="2" id="KW-1185">Reference proteome</keyword>
<proteinExistence type="predicted"/>
<reference evidence="2" key="1">
    <citation type="submission" date="2016-11" db="EMBL/GenBank/DDBJ databases">
        <authorList>
            <person name="Varghese N."/>
            <person name="Submissions S."/>
        </authorList>
    </citation>
    <scope>NUCLEOTIDE SEQUENCE [LARGE SCALE GENOMIC DNA]</scope>
    <source>
        <strain evidence="2">DSM 3071</strain>
    </source>
</reference>
<gene>
    <name evidence="1" type="ORF">SAMN02745229_02442</name>
</gene>